<feature type="transmembrane region" description="Helical" evidence="1">
    <location>
        <begin position="257"/>
        <end position="275"/>
    </location>
</feature>
<evidence type="ECO:0000256" key="1">
    <source>
        <dbReference type="SAM" id="Phobius"/>
    </source>
</evidence>
<evidence type="ECO:0000313" key="2">
    <source>
        <dbReference type="EMBL" id="KAJ8968955.1"/>
    </source>
</evidence>
<keyword evidence="3" id="KW-1185">Reference proteome</keyword>
<feature type="transmembrane region" description="Helical" evidence="1">
    <location>
        <begin position="426"/>
        <end position="446"/>
    </location>
</feature>
<comment type="caution">
    <text evidence="2">The sequence shown here is derived from an EMBL/GenBank/DDBJ whole genome shotgun (WGS) entry which is preliminary data.</text>
</comment>
<reference evidence="2" key="1">
    <citation type="journal article" date="2023" name="Insect Mol. Biol.">
        <title>Genome sequencing provides insights into the evolution of gene families encoding plant cell wall-degrading enzymes in longhorned beetles.</title>
        <authorList>
            <person name="Shin N.R."/>
            <person name="Okamura Y."/>
            <person name="Kirsch R."/>
            <person name="Pauchet Y."/>
        </authorList>
    </citation>
    <scope>NUCLEOTIDE SEQUENCE</scope>
    <source>
        <strain evidence="2">MMC_N1</strain>
    </source>
</reference>
<organism evidence="2 3">
    <name type="scientific">Molorchus minor</name>
    <dbReference type="NCBI Taxonomy" id="1323400"/>
    <lineage>
        <taxon>Eukaryota</taxon>
        <taxon>Metazoa</taxon>
        <taxon>Ecdysozoa</taxon>
        <taxon>Arthropoda</taxon>
        <taxon>Hexapoda</taxon>
        <taxon>Insecta</taxon>
        <taxon>Pterygota</taxon>
        <taxon>Neoptera</taxon>
        <taxon>Endopterygota</taxon>
        <taxon>Coleoptera</taxon>
        <taxon>Polyphaga</taxon>
        <taxon>Cucujiformia</taxon>
        <taxon>Chrysomeloidea</taxon>
        <taxon>Cerambycidae</taxon>
        <taxon>Lamiinae</taxon>
        <taxon>Monochamini</taxon>
        <taxon>Molorchus</taxon>
    </lineage>
</organism>
<name>A0ABQ9IY30_9CUCU</name>
<evidence type="ECO:0000313" key="3">
    <source>
        <dbReference type="Proteomes" id="UP001162164"/>
    </source>
</evidence>
<proteinExistence type="predicted"/>
<sequence length="651" mass="75595">MDQKPTWYTLEQYNQHTTRKNKQAGEKTKELLLMSRKQIKVVVGLLTGHCALKGHLHRMGLYNGDLKCRLCNRETETAQHVLSYCETLDRKRQDIYGQPKLSPEDYITQPTGKLYKLSLKGSRKQSSCPEPTCWIAYKAAKEAFRNILRCKFNDNWTNRARTEGLVENISTKFCTLAENRQIVFVDLVSDIGSLTEFKRTRGMRVHANAFLTHHSLVFPKNYHFNIAMRASFLVGMCPFIFAENPMLQKICLLHRKFFFTYYMLFLITAAVKLFLLACDEVIIVDEIVSNAAVTLMWSITLIRSYVIASKRVQALVRNIFVLEERILNGEDERLIEIYNSHVNQNQITTITILVVTYATLVVYIIQPLFANNMIKYYPSRNETVIIKPLPLSSWFPFDEQENHLACYICQIIDTFFGAAYLTFSDIFNFSLIIFALGQIRLLKYILNNFETYVTKIGDQLSCSQEEASFITLRQCILKHKEIIWTGSLIDLEFIRVIELSVRLFRFDNCKFREISDINKVVSAEIPDPQETTLYNLVKFHMVHGPCGSLNPKSICMIDGKWKKKFPKEFIPETKDNFAYLFIYCMSNKYINEYNAAMRYVTFLEFLQSSVQLAATCLQLLMIEGNIVNILKRWTSPNNYVFKTATLLLVCR</sequence>
<evidence type="ECO:0008006" key="4">
    <source>
        <dbReference type="Google" id="ProtNLM"/>
    </source>
</evidence>
<keyword evidence="1" id="KW-1133">Transmembrane helix</keyword>
<keyword evidence="1" id="KW-0812">Transmembrane</keyword>
<protein>
    <recommendedName>
        <fullName evidence="4">Odorant receptor</fullName>
    </recommendedName>
</protein>
<dbReference type="EMBL" id="JAPWTJ010001899">
    <property type="protein sequence ID" value="KAJ8968955.1"/>
    <property type="molecule type" value="Genomic_DNA"/>
</dbReference>
<dbReference type="Proteomes" id="UP001162164">
    <property type="component" value="Unassembled WGS sequence"/>
</dbReference>
<keyword evidence="1" id="KW-0472">Membrane</keyword>
<gene>
    <name evidence="2" type="ORF">NQ317_013833</name>
</gene>
<feature type="transmembrane region" description="Helical" evidence="1">
    <location>
        <begin position="226"/>
        <end position="245"/>
    </location>
</feature>
<feature type="transmembrane region" description="Helical" evidence="1">
    <location>
        <begin position="347"/>
        <end position="369"/>
    </location>
</feature>
<feature type="transmembrane region" description="Helical" evidence="1">
    <location>
        <begin position="287"/>
        <end position="308"/>
    </location>
</feature>
<accession>A0ABQ9IY30</accession>